<keyword evidence="5" id="KW-0449">Lipoprotein</keyword>
<keyword evidence="2 6" id="KW-0732">Signal</keyword>
<evidence type="ECO:0000313" key="7">
    <source>
        <dbReference type="EMBL" id="BDZ49613.1"/>
    </source>
</evidence>
<accession>A0ABM8GMI7</accession>
<reference evidence="8" key="1">
    <citation type="journal article" date="2019" name="Int. J. Syst. Evol. Microbiol.">
        <title>The Global Catalogue of Microorganisms (GCM) 10K type strain sequencing project: providing services to taxonomists for standard genome sequencing and annotation.</title>
        <authorList>
            <consortium name="The Broad Institute Genomics Platform"/>
            <consortium name="The Broad Institute Genome Sequencing Center for Infectious Disease"/>
            <person name="Wu L."/>
            <person name="Ma J."/>
        </authorList>
    </citation>
    <scope>NUCLEOTIDE SEQUENCE [LARGE SCALE GENOMIC DNA]</scope>
    <source>
        <strain evidence="8">NBRC 108728</strain>
    </source>
</reference>
<evidence type="ECO:0000256" key="2">
    <source>
        <dbReference type="ARBA" id="ARBA00022729"/>
    </source>
</evidence>
<dbReference type="PANTHER" id="PTHR43649:SF33">
    <property type="entry name" value="POLYGALACTURONAN_RHAMNOGALACTURONAN-BINDING PROTEIN YTCQ"/>
    <property type="match status" value="1"/>
</dbReference>
<proteinExistence type="predicted"/>
<dbReference type="PROSITE" id="PS51257">
    <property type="entry name" value="PROKAR_LIPOPROTEIN"/>
    <property type="match status" value="1"/>
</dbReference>
<keyword evidence="3" id="KW-0472">Membrane</keyword>
<dbReference type="InterPro" id="IPR050490">
    <property type="entry name" value="Bact_solute-bd_prot1"/>
</dbReference>
<feature type="chain" id="PRO_5047276533" evidence="6">
    <location>
        <begin position="27"/>
        <end position="435"/>
    </location>
</feature>
<dbReference type="EMBL" id="AP027732">
    <property type="protein sequence ID" value="BDZ49613.1"/>
    <property type="molecule type" value="Genomic_DNA"/>
</dbReference>
<name>A0ABM8GMI7_9MICO</name>
<gene>
    <name evidence="7" type="ORF">GCM10025867_18540</name>
</gene>
<dbReference type="Pfam" id="PF01547">
    <property type="entry name" value="SBP_bac_1"/>
    <property type="match status" value="1"/>
</dbReference>
<keyword evidence="4" id="KW-0564">Palmitate</keyword>
<dbReference type="Proteomes" id="UP001321486">
    <property type="component" value="Chromosome"/>
</dbReference>
<dbReference type="PANTHER" id="PTHR43649">
    <property type="entry name" value="ARABINOSE-BINDING PROTEIN-RELATED"/>
    <property type="match status" value="1"/>
</dbReference>
<evidence type="ECO:0000256" key="3">
    <source>
        <dbReference type="ARBA" id="ARBA00023136"/>
    </source>
</evidence>
<feature type="signal peptide" evidence="6">
    <location>
        <begin position="1"/>
        <end position="26"/>
    </location>
</feature>
<sequence length="435" mass="45616">MKKNRIVALAATATVTALLVAGCSSGGGSSSPSSATGKVTLKFWSWAPGTDKLVAEWNKSHPDIQVKHTDAGGGDASSAKLLTASRAGNAPDLSAVEYTTLPSLIVAGVPVDLTKDVTAATKKNYAKGTLQQVTFDGHIYGLPQDVGPMALIYRSDILKKYDIAVPTTWDEFGAAAAKVKAADPSATLASLPPDQTGFFAGVATQAGAEWWSIKNGKWTVGIADKASLDVADFFQGLADKGYISTEPILTPAWNAEVNTDKVLSWPSALWAPGVISGVAPATVGKWTMAPLPQWKKGDSAVAYQGGSAVIVTKDSKHTKEAAEFAQWLNASKTGASNLLTISNVYPAAISGQQDATKTAPPALMPKQTDYYSTAAKISSNTIPVTWGPDYNVANTAFGDTLSKAIQDHTSWSQAFKDVQKTVVADMKKSGFKVTN</sequence>
<dbReference type="Gene3D" id="3.40.190.10">
    <property type="entry name" value="Periplasmic binding protein-like II"/>
    <property type="match status" value="1"/>
</dbReference>
<protein>
    <submittedName>
        <fullName evidence="7">Sugar ABC transporter substrate-binding protein</fullName>
    </submittedName>
</protein>
<evidence type="ECO:0000256" key="6">
    <source>
        <dbReference type="SAM" id="SignalP"/>
    </source>
</evidence>
<organism evidence="7 8">
    <name type="scientific">Frondihabitans sucicola</name>
    <dbReference type="NCBI Taxonomy" id="1268041"/>
    <lineage>
        <taxon>Bacteria</taxon>
        <taxon>Bacillati</taxon>
        <taxon>Actinomycetota</taxon>
        <taxon>Actinomycetes</taxon>
        <taxon>Micrococcales</taxon>
        <taxon>Microbacteriaceae</taxon>
        <taxon>Frondihabitans</taxon>
    </lineage>
</organism>
<dbReference type="InterPro" id="IPR006059">
    <property type="entry name" value="SBP"/>
</dbReference>
<evidence type="ECO:0000313" key="8">
    <source>
        <dbReference type="Proteomes" id="UP001321486"/>
    </source>
</evidence>
<evidence type="ECO:0000256" key="5">
    <source>
        <dbReference type="ARBA" id="ARBA00023288"/>
    </source>
</evidence>
<evidence type="ECO:0000256" key="4">
    <source>
        <dbReference type="ARBA" id="ARBA00023139"/>
    </source>
</evidence>
<keyword evidence="8" id="KW-1185">Reference proteome</keyword>
<dbReference type="RefSeq" id="WP_286346371.1">
    <property type="nucleotide sequence ID" value="NZ_AP027732.1"/>
</dbReference>
<evidence type="ECO:0000256" key="1">
    <source>
        <dbReference type="ARBA" id="ARBA00022475"/>
    </source>
</evidence>
<keyword evidence="1" id="KW-1003">Cell membrane</keyword>
<dbReference type="SUPFAM" id="SSF53850">
    <property type="entry name" value="Periplasmic binding protein-like II"/>
    <property type="match status" value="1"/>
</dbReference>